<sequence>TLKKTEAIAASEEVECSCKRQRSSSVSRRSRSFLTFECRDSPCRRGGFGDTGTTRIHFEASLRTSIPGLASASDHLW</sequence>
<organism evidence="1 2">
    <name type="scientific">Pristionchus fissidentatus</name>
    <dbReference type="NCBI Taxonomy" id="1538716"/>
    <lineage>
        <taxon>Eukaryota</taxon>
        <taxon>Metazoa</taxon>
        <taxon>Ecdysozoa</taxon>
        <taxon>Nematoda</taxon>
        <taxon>Chromadorea</taxon>
        <taxon>Rhabditida</taxon>
        <taxon>Rhabditina</taxon>
        <taxon>Diplogasteromorpha</taxon>
        <taxon>Diplogasteroidea</taxon>
        <taxon>Neodiplogasteridae</taxon>
        <taxon>Pristionchus</taxon>
    </lineage>
</organism>
<keyword evidence="2" id="KW-1185">Reference proteome</keyword>
<evidence type="ECO:0000313" key="2">
    <source>
        <dbReference type="Proteomes" id="UP001432322"/>
    </source>
</evidence>
<dbReference type="EMBL" id="BTSY01000003">
    <property type="protein sequence ID" value="GMT21185.1"/>
    <property type="molecule type" value="Genomic_DNA"/>
</dbReference>
<gene>
    <name evidence="1" type="ORF">PFISCL1PPCAC_12482</name>
</gene>
<protein>
    <recommendedName>
        <fullName evidence="3">Ribosomal protein</fullName>
    </recommendedName>
</protein>
<proteinExistence type="predicted"/>
<feature type="non-terminal residue" evidence="1">
    <location>
        <position position="1"/>
    </location>
</feature>
<evidence type="ECO:0008006" key="3">
    <source>
        <dbReference type="Google" id="ProtNLM"/>
    </source>
</evidence>
<evidence type="ECO:0000313" key="1">
    <source>
        <dbReference type="EMBL" id="GMT21185.1"/>
    </source>
</evidence>
<name>A0AAV5VNR8_9BILA</name>
<dbReference type="Proteomes" id="UP001432322">
    <property type="component" value="Unassembled WGS sequence"/>
</dbReference>
<reference evidence="1" key="1">
    <citation type="submission" date="2023-10" db="EMBL/GenBank/DDBJ databases">
        <title>Genome assembly of Pristionchus species.</title>
        <authorList>
            <person name="Yoshida K."/>
            <person name="Sommer R.J."/>
        </authorList>
    </citation>
    <scope>NUCLEOTIDE SEQUENCE</scope>
    <source>
        <strain evidence="1">RS5133</strain>
    </source>
</reference>
<dbReference type="AlphaFoldDB" id="A0AAV5VNR8"/>
<comment type="caution">
    <text evidence="1">The sequence shown here is derived from an EMBL/GenBank/DDBJ whole genome shotgun (WGS) entry which is preliminary data.</text>
</comment>
<accession>A0AAV5VNR8</accession>